<keyword evidence="7" id="KW-1185">Reference proteome</keyword>
<dbReference type="Proteomes" id="UP000515125">
    <property type="component" value="Unplaced"/>
</dbReference>
<dbReference type="InterPro" id="IPR036322">
    <property type="entry name" value="WD40_repeat_dom_sf"/>
</dbReference>
<feature type="compositionally biased region" description="Acidic residues" evidence="6">
    <location>
        <begin position="128"/>
        <end position="137"/>
    </location>
</feature>
<evidence type="ECO:0000313" key="8">
    <source>
        <dbReference type="RefSeq" id="XP_022586973.2"/>
    </source>
</evidence>
<dbReference type="AlphaFoldDB" id="A0A6P5WD16"/>
<dbReference type="InterPro" id="IPR039241">
    <property type="entry name" value="Rrp9-like"/>
</dbReference>
<reference evidence="8" key="1">
    <citation type="submission" date="2025-08" db="UniProtKB">
        <authorList>
            <consortium name="RefSeq"/>
        </authorList>
    </citation>
    <scope>IDENTIFICATION</scope>
</reference>
<dbReference type="PROSITE" id="PS50294">
    <property type="entry name" value="WD_REPEATS_REGION"/>
    <property type="match status" value="1"/>
</dbReference>
<feature type="region of interest" description="Disordered" evidence="6">
    <location>
        <begin position="84"/>
        <end position="137"/>
    </location>
</feature>
<evidence type="ECO:0000256" key="1">
    <source>
        <dbReference type="ARBA" id="ARBA00004123"/>
    </source>
</evidence>
<feature type="compositionally biased region" description="Acidic residues" evidence="6">
    <location>
        <begin position="196"/>
        <end position="205"/>
    </location>
</feature>
<dbReference type="GO" id="GO:0032040">
    <property type="term" value="C:small-subunit processome"/>
    <property type="evidence" value="ECO:0007669"/>
    <property type="project" value="TreeGrafter"/>
</dbReference>
<dbReference type="Gene3D" id="2.130.10.10">
    <property type="entry name" value="YVTN repeat-like/Quinoprotein amine dehydrogenase"/>
    <property type="match status" value="1"/>
</dbReference>
<evidence type="ECO:0000256" key="3">
    <source>
        <dbReference type="ARBA" id="ARBA00022737"/>
    </source>
</evidence>
<proteinExistence type="predicted"/>
<feature type="region of interest" description="Disordered" evidence="6">
    <location>
        <begin position="156"/>
        <end position="205"/>
    </location>
</feature>
<dbReference type="InterPro" id="IPR015943">
    <property type="entry name" value="WD40/YVTN_repeat-like_dom_sf"/>
</dbReference>
<feature type="compositionally biased region" description="Low complexity" evidence="6">
    <location>
        <begin position="115"/>
        <end position="127"/>
    </location>
</feature>
<dbReference type="Pfam" id="PF00400">
    <property type="entry name" value="WD40"/>
    <property type="match status" value="4"/>
</dbReference>
<sequence>MPPSGALSICYHAIDDPSKTGKKRSMNTNFEGEKKSLKWKIRKLCTEDPRVCGNIKQTWPASARMWGAAHREARLKHLPGYILTRGKGDAEGHRRQAAPFGRKRRRAEDEDIESDSASGLDAPPSSDSDSEDAGETADEVRLRVARQYLKQFSEAAKGKLREGGTAEAASRTAGELAADPAFDSAGGTDDGSGGSGEDDSSDDFFQDEDSKAEMAAKLRQRADEKKLQSRPTVAMASRTRFGSSTFLRGHKLAVTCVALPGEGTGEGAASRHLYTGSKDCCIIRWDVDTGKKEVFKGQRNCFGEALTRAKGRGSGVGSGGHFRPVLSVCVAEDERVFFSAGADHTIRAWDPRASNEKCMFELRSHKGPVTGICLNGGSYDGAGQGDAELLSCSADKSLKSWNIGCRSVLNHFYGHATEVNCIDTLQPNKPITGGSDGTLRNWKLVQDTHTAFPPLGSCVDSVAMLSPHLFCCGTQGGLLSLFNSGCKKPLACVRVHQHDGSPSSDNASLDAANATYSKAVLRATGDAAGVSALRALPFTDALLVGTEGGSVQLWSATQNDRKGGCGSLKPVANATERVAGVVTGLCVSPDKSFAAAAVSTESRLGRWYKSDGAKNGIQIIPIMTD</sequence>
<dbReference type="GO" id="GO:0034511">
    <property type="term" value="F:U3 snoRNA binding"/>
    <property type="evidence" value="ECO:0007669"/>
    <property type="project" value="InterPro"/>
</dbReference>
<organism evidence="7 8">
    <name type="scientific">Cyclospora cayetanensis</name>
    <dbReference type="NCBI Taxonomy" id="88456"/>
    <lineage>
        <taxon>Eukaryota</taxon>
        <taxon>Sar</taxon>
        <taxon>Alveolata</taxon>
        <taxon>Apicomplexa</taxon>
        <taxon>Conoidasida</taxon>
        <taxon>Coccidia</taxon>
        <taxon>Eucoccidiorida</taxon>
        <taxon>Eimeriorina</taxon>
        <taxon>Eimeriidae</taxon>
        <taxon>Cyclospora</taxon>
    </lineage>
</organism>
<evidence type="ECO:0000256" key="5">
    <source>
        <dbReference type="PROSITE-ProRule" id="PRU00221"/>
    </source>
</evidence>
<dbReference type="PANTHER" id="PTHR19865:SF0">
    <property type="entry name" value="U3 SMALL NUCLEOLAR RNA-INTERACTING PROTEIN 2"/>
    <property type="match status" value="1"/>
</dbReference>
<protein>
    <submittedName>
        <fullName evidence="8">U3 small nucleolar RNA-interacting protein 2</fullName>
    </submittedName>
</protein>
<dbReference type="RefSeq" id="XP_022586973.2">
    <property type="nucleotide sequence ID" value="XM_022734162.2"/>
</dbReference>
<dbReference type="GeneID" id="34620931"/>
<name>A0A6P5WD16_9EIME</name>
<dbReference type="PROSITE" id="PS50082">
    <property type="entry name" value="WD_REPEATS_2"/>
    <property type="match status" value="1"/>
</dbReference>
<evidence type="ECO:0000256" key="2">
    <source>
        <dbReference type="ARBA" id="ARBA00022574"/>
    </source>
</evidence>
<dbReference type="SMART" id="SM00320">
    <property type="entry name" value="WD40"/>
    <property type="match status" value="5"/>
</dbReference>
<dbReference type="PANTHER" id="PTHR19865">
    <property type="entry name" value="U3 SMALL NUCLEOLAR RNA INTERACTING PROTEIN 2"/>
    <property type="match status" value="1"/>
</dbReference>
<evidence type="ECO:0000256" key="4">
    <source>
        <dbReference type="ARBA" id="ARBA00023242"/>
    </source>
</evidence>
<keyword evidence="3" id="KW-0677">Repeat</keyword>
<gene>
    <name evidence="8" type="primary">LOC34620931</name>
</gene>
<dbReference type="OrthoDB" id="1068471at2759"/>
<feature type="repeat" description="WD" evidence="5">
    <location>
        <begin position="318"/>
        <end position="350"/>
    </location>
</feature>
<accession>A0A6P5WD16</accession>
<keyword evidence="2 5" id="KW-0853">WD repeat</keyword>
<dbReference type="SUPFAM" id="SSF50978">
    <property type="entry name" value="WD40 repeat-like"/>
    <property type="match status" value="1"/>
</dbReference>
<dbReference type="InterPro" id="IPR001680">
    <property type="entry name" value="WD40_rpt"/>
</dbReference>
<evidence type="ECO:0000256" key="6">
    <source>
        <dbReference type="SAM" id="MobiDB-lite"/>
    </source>
</evidence>
<comment type="subcellular location">
    <subcellularLocation>
        <location evidence="1">Nucleus</location>
    </subcellularLocation>
</comment>
<keyword evidence="4" id="KW-0539">Nucleus</keyword>
<evidence type="ECO:0000313" key="7">
    <source>
        <dbReference type="Proteomes" id="UP000515125"/>
    </source>
</evidence>